<proteinExistence type="predicted"/>
<feature type="transmembrane region" description="Helical" evidence="1">
    <location>
        <begin position="44"/>
        <end position="67"/>
    </location>
</feature>
<keyword evidence="1" id="KW-0812">Transmembrane</keyword>
<evidence type="ECO:0000256" key="1">
    <source>
        <dbReference type="SAM" id="Phobius"/>
    </source>
</evidence>
<evidence type="ECO:0000313" key="2">
    <source>
        <dbReference type="EMBL" id="VAW99384.1"/>
    </source>
</evidence>
<protein>
    <submittedName>
        <fullName evidence="2">Uncharacterized protein</fullName>
    </submittedName>
</protein>
<reference evidence="2" key="1">
    <citation type="submission" date="2018-06" db="EMBL/GenBank/DDBJ databases">
        <authorList>
            <person name="Zhirakovskaya E."/>
        </authorList>
    </citation>
    <scope>NUCLEOTIDE SEQUENCE</scope>
</reference>
<name>A0A3B1AZA8_9ZZZZ</name>
<dbReference type="EMBL" id="UOFR01000066">
    <property type="protein sequence ID" value="VAW99384.1"/>
    <property type="molecule type" value="Genomic_DNA"/>
</dbReference>
<organism evidence="2">
    <name type="scientific">hydrothermal vent metagenome</name>
    <dbReference type="NCBI Taxonomy" id="652676"/>
    <lineage>
        <taxon>unclassified sequences</taxon>
        <taxon>metagenomes</taxon>
        <taxon>ecological metagenomes</taxon>
    </lineage>
</organism>
<keyword evidence="1" id="KW-0472">Membrane</keyword>
<dbReference type="AlphaFoldDB" id="A0A3B1AZA8"/>
<keyword evidence="1" id="KW-1133">Transmembrane helix</keyword>
<accession>A0A3B1AZA8</accession>
<sequence>MNIYFIWQGHTPPFLRSVIHHIHSNEKSDAKEEKVDITEEPEQQLIICAYIFILLSLFLLPIGWMLVNRVVDD</sequence>
<gene>
    <name evidence="2" type="ORF">MNBD_GAMMA21-2749</name>
</gene>